<comment type="subunit">
    <text evidence="1">Efficient DNA binding requires dimerization with another bHLH protein.</text>
</comment>
<feature type="domain" description="BHLH" evidence="11">
    <location>
        <begin position="81"/>
        <end position="133"/>
    </location>
</feature>
<evidence type="ECO:0000256" key="3">
    <source>
        <dbReference type="ARBA" id="ARBA00022782"/>
    </source>
</evidence>
<accession>A0A3P8VJ84</accession>
<feature type="chain" id="PRO_5018228219" evidence="10">
    <location>
        <begin position="22"/>
        <end position="199"/>
    </location>
</feature>
<keyword evidence="6" id="KW-0238">DNA-binding</keyword>
<keyword evidence="4" id="KW-0524">Neurogenesis</keyword>
<evidence type="ECO:0000259" key="11">
    <source>
        <dbReference type="PROSITE" id="PS50888"/>
    </source>
</evidence>
<dbReference type="GO" id="GO:0005634">
    <property type="term" value="C:nucleus"/>
    <property type="evidence" value="ECO:0007669"/>
    <property type="project" value="TreeGrafter"/>
</dbReference>
<dbReference type="SUPFAM" id="SSF47459">
    <property type="entry name" value="HLH, helix-loop-helix DNA-binding domain"/>
    <property type="match status" value="1"/>
</dbReference>
<dbReference type="InterPro" id="IPR050359">
    <property type="entry name" value="bHLH_transcription_factors"/>
</dbReference>
<dbReference type="GO" id="GO:0061564">
    <property type="term" value="P:axon development"/>
    <property type="evidence" value="ECO:0007669"/>
    <property type="project" value="TreeGrafter"/>
</dbReference>
<name>A0A3P8VJ84_CYNSE</name>
<dbReference type="PROSITE" id="PS50888">
    <property type="entry name" value="BHLH"/>
    <property type="match status" value="1"/>
</dbReference>
<dbReference type="GO" id="GO:0000981">
    <property type="term" value="F:DNA-binding transcription factor activity, RNA polymerase II-specific"/>
    <property type="evidence" value="ECO:0007669"/>
    <property type="project" value="TreeGrafter"/>
</dbReference>
<evidence type="ECO:0000256" key="5">
    <source>
        <dbReference type="ARBA" id="ARBA00023015"/>
    </source>
</evidence>
<keyword evidence="8" id="KW-0539">Nucleus</keyword>
<dbReference type="PANTHER" id="PTHR19290:SF94">
    <property type="entry name" value="NEUROGENIN-3"/>
    <property type="match status" value="1"/>
</dbReference>
<evidence type="ECO:0000256" key="8">
    <source>
        <dbReference type="ARBA" id="ARBA00023242"/>
    </source>
</evidence>
<organism evidence="12 13">
    <name type="scientific">Cynoglossus semilaevis</name>
    <name type="common">Tongue sole</name>
    <dbReference type="NCBI Taxonomy" id="244447"/>
    <lineage>
        <taxon>Eukaryota</taxon>
        <taxon>Metazoa</taxon>
        <taxon>Chordata</taxon>
        <taxon>Craniata</taxon>
        <taxon>Vertebrata</taxon>
        <taxon>Euteleostomi</taxon>
        <taxon>Actinopterygii</taxon>
        <taxon>Neopterygii</taxon>
        <taxon>Teleostei</taxon>
        <taxon>Neoteleostei</taxon>
        <taxon>Acanthomorphata</taxon>
        <taxon>Carangaria</taxon>
        <taxon>Pleuronectiformes</taxon>
        <taxon>Pleuronectoidei</taxon>
        <taxon>Cynoglossidae</taxon>
        <taxon>Cynoglossinae</taxon>
        <taxon>Cynoglossus</taxon>
    </lineage>
</organism>
<evidence type="ECO:0000313" key="12">
    <source>
        <dbReference type="Ensembl" id="ENSCSEP00000012520.1"/>
    </source>
</evidence>
<dbReference type="GO" id="GO:0046983">
    <property type="term" value="F:protein dimerization activity"/>
    <property type="evidence" value="ECO:0007669"/>
    <property type="project" value="InterPro"/>
</dbReference>
<dbReference type="GO" id="GO:0007423">
    <property type="term" value="P:sensory organ development"/>
    <property type="evidence" value="ECO:0007669"/>
    <property type="project" value="TreeGrafter"/>
</dbReference>
<evidence type="ECO:0000256" key="10">
    <source>
        <dbReference type="SAM" id="SignalP"/>
    </source>
</evidence>
<dbReference type="AlphaFoldDB" id="A0A3P8VJ84"/>
<reference evidence="12" key="3">
    <citation type="submission" date="2025-09" db="UniProtKB">
        <authorList>
            <consortium name="Ensembl"/>
        </authorList>
    </citation>
    <scope>IDENTIFICATION</scope>
</reference>
<keyword evidence="13" id="KW-1185">Reference proteome</keyword>
<feature type="region of interest" description="Disordered" evidence="9">
    <location>
        <begin position="62"/>
        <end position="89"/>
    </location>
</feature>
<evidence type="ECO:0000256" key="1">
    <source>
        <dbReference type="ARBA" id="ARBA00011571"/>
    </source>
</evidence>
<feature type="compositionally biased region" description="Basic residues" evidence="9">
    <location>
        <begin position="72"/>
        <end position="84"/>
    </location>
</feature>
<feature type="compositionally biased region" description="Basic and acidic residues" evidence="9">
    <location>
        <begin position="62"/>
        <end position="71"/>
    </location>
</feature>
<proteinExistence type="predicted"/>
<dbReference type="GO" id="GO:0070888">
    <property type="term" value="F:E-box binding"/>
    <property type="evidence" value="ECO:0007669"/>
    <property type="project" value="TreeGrafter"/>
</dbReference>
<feature type="signal peptide" evidence="10">
    <location>
        <begin position="1"/>
        <end position="21"/>
    </location>
</feature>
<dbReference type="Proteomes" id="UP000265120">
    <property type="component" value="Chromosome 12"/>
</dbReference>
<evidence type="ECO:0000256" key="4">
    <source>
        <dbReference type="ARBA" id="ARBA00022902"/>
    </source>
</evidence>
<keyword evidence="2" id="KW-0217">Developmental protein</keyword>
<keyword evidence="3" id="KW-0221">Differentiation</keyword>
<evidence type="ECO:0000256" key="2">
    <source>
        <dbReference type="ARBA" id="ARBA00022473"/>
    </source>
</evidence>
<keyword evidence="7" id="KW-0804">Transcription</keyword>
<reference evidence="12 13" key="1">
    <citation type="journal article" date="2014" name="Nat. Genet.">
        <title>Whole-genome sequence of a flatfish provides insights into ZW sex chromosome evolution and adaptation to a benthic lifestyle.</title>
        <authorList>
            <person name="Chen S."/>
            <person name="Zhang G."/>
            <person name="Shao C."/>
            <person name="Huang Q."/>
            <person name="Liu G."/>
            <person name="Zhang P."/>
            <person name="Song W."/>
            <person name="An N."/>
            <person name="Chalopin D."/>
            <person name="Volff J.N."/>
            <person name="Hong Y."/>
            <person name="Li Q."/>
            <person name="Sha Z."/>
            <person name="Zhou H."/>
            <person name="Xie M."/>
            <person name="Yu Q."/>
            <person name="Liu Y."/>
            <person name="Xiang H."/>
            <person name="Wang N."/>
            <person name="Wu K."/>
            <person name="Yang C."/>
            <person name="Zhou Q."/>
            <person name="Liao X."/>
            <person name="Yang L."/>
            <person name="Hu Q."/>
            <person name="Zhang J."/>
            <person name="Meng L."/>
            <person name="Jin L."/>
            <person name="Tian Y."/>
            <person name="Lian J."/>
            <person name="Yang J."/>
            <person name="Miao G."/>
            <person name="Liu S."/>
            <person name="Liang Z."/>
            <person name="Yan F."/>
            <person name="Li Y."/>
            <person name="Sun B."/>
            <person name="Zhang H."/>
            <person name="Zhang J."/>
            <person name="Zhu Y."/>
            <person name="Du M."/>
            <person name="Zhao Y."/>
            <person name="Schartl M."/>
            <person name="Tang Q."/>
            <person name="Wang J."/>
        </authorList>
    </citation>
    <scope>NUCLEOTIDE SEQUENCE</scope>
</reference>
<protein>
    <submittedName>
        <fullName evidence="12">Neurogenin 3</fullName>
    </submittedName>
</protein>
<reference evidence="12" key="2">
    <citation type="submission" date="2025-08" db="UniProtKB">
        <authorList>
            <consortium name="Ensembl"/>
        </authorList>
    </citation>
    <scope>IDENTIFICATION</scope>
</reference>
<evidence type="ECO:0000313" key="13">
    <source>
        <dbReference type="Proteomes" id="UP000265120"/>
    </source>
</evidence>
<dbReference type="InterPro" id="IPR036638">
    <property type="entry name" value="HLH_DNA-bd_sf"/>
</dbReference>
<dbReference type="InParanoid" id="A0A3P8VJ84"/>
<sequence>MFFPFLKKFAFSSLSLGSSLADRTRGGETLNGLAAAQCEADGTHTCIHVNKDSSGERMESVLSTRHTEQRTGWHRGGPRGRRRMKANDRERDRMHNLNSALDALRRILPALPEDAKLTKIETLRFAHNYIWALTETLRMAEQRGHAADYLSAVSGLRSPTESEYGSSGDMDPNCPYTSLHDHRCDIMTAGQSFYYTSMW</sequence>
<dbReference type="Gene3D" id="4.10.280.10">
    <property type="entry name" value="Helix-loop-helix DNA-binding domain"/>
    <property type="match status" value="1"/>
</dbReference>
<dbReference type="GO" id="GO:0045944">
    <property type="term" value="P:positive regulation of transcription by RNA polymerase II"/>
    <property type="evidence" value="ECO:0007669"/>
    <property type="project" value="TreeGrafter"/>
</dbReference>
<keyword evidence="5" id="KW-0805">Transcription regulation</keyword>
<dbReference type="GeneTree" id="ENSGT00940000163077"/>
<dbReference type="SMART" id="SM00353">
    <property type="entry name" value="HLH"/>
    <property type="match status" value="1"/>
</dbReference>
<dbReference type="Ensembl" id="ENSCSET00000012670.1">
    <property type="protein sequence ID" value="ENSCSEP00000012520.1"/>
    <property type="gene ID" value="ENSCSEG00000008096.1"/>
</dbReference>
<evidence type="ECO:0000256" key="7">
    <source>
        <dbReference type="ARBA" id="ARBA00023163"/>
    </source>
</evidence>
<dbReference type="PANTHER" id="PTHR19290">
    <property type="entry name" value="BASIC HELIX-LOOP-HELIX PROTEIN NEUROGENIN-RELATED"/>
    <property type="match status" value="1"/>
</dbReference>
<evidence type="ECO:0000256" key="6">
    <source>
        <dbReference type="ARBA" id="ARBA00023125"/>
    </source>
</evidence>
<keyword evidence="10" id="KW-0732">Signal</keyword>
<dbReference type="STRING" id="244447.ENSCSEP00000012520"/>
<dbReference type="InterPro" id="IPR011598">
    <property type="entry name" value="bHLH_dom"/>
</dbReference>
<evidence type="ECO:0000256" key="9">
    <source>
        <dbReference type="SAM" id="MobiDB-lite"/>
    </source>
</evidence>
<dbReference type="FunFam" id="4.10.280.10:FF:000006">
    <property type="entry name" value="Neurogenic differentiation factor"/>
    <property type="match status" value="1"/>
</dbReference>
<dbReference type="Pfam" id="PF00010">
    <property type="entry name" value="HLH"/>
    <property type="match status" value="1"/>
</dbReference>